<sequence length="63" mass="7687">MYIGINQILTDIDYRILHLEKCKPANKILSRLDELKQFKNRLVRDRLLNDKNYNNYDECNKKM</sequence>
<dbReference type="EMBL" id="BARS01010950">
    <property type="protein sequence ID" value="GAF98719.1"/>
    <property type="molecule type" value="Genomic_DNA"/>
</dbReference>
<protein>
    <submittedName>
        <fullName evidence="1">Uncharacterized protein</fullName>
    </submittedName>
</protein>
<accession>X0TZK7</accession>
<comment type="caution">
    <text evidence="1">The sequence shown here is derived from an EMBL/GenBank/DDBJ whole genome shotgun (WGS) entry which is preliminary data.</text>
</comment>
<organism evidence="1">
    <name type="scientific">marine sediment metagenome</name>
    <dbReference type="NCBI Taxonomy" id="412755"/>
    <lineage>
        <taxon>unclassified sequences</taxon>
        <taxon>metagenomes</taxon>
        <taxon>ecological metagenomes</taxon>
    </lineage>
</organism>
<name>X0TZK7_9ZZZZ</name>
<proteinExistence type="predicted"/>
<gene>
    <name evidence="1" type="ORF">S01H1_20110</name>
</gene>
<dbReference type="AlphaFoldDB" id="X0TZK7"/>
<reference evidence="1" key="1">
    <citation type="journal article" date="2014" name="Front. Microbiol.">
        <title>High frequency of phylogenetically diverse reductive dehalogenase-homologous genes in deep subseafloor sedimentary metagenomes.</title>
        <authorList>
            <person name="Kawai M."/>
            <person name="Futagami T."/>
            <person name="Toyoda A."/>
            <person name="Takaki Y."/>
            <person name="Nishi S."/>
            <person name="Hori S."/>
            <person name="Arai W."/>
            <person name="Tsubouchi T."/>
            <person name="Morono Y."/>
            <person name="Uchiyama I."/>
            <person name="Ito T."/>
            <person name="Fujiyama A."/>
            <person name="Inagaki F."/>
            <person name="Takami H."/>
        </authorList>
    </citation>
    <scope>NUCLEOTIDE SEQUENCE</scope>
    <source>
        <strain evidence="1">Expedition CK06-06</strain>
    </source>
</reference>
<evidence type="ECO:0000313" key="1">
    <source>
        <dbReference type="EMBL" id="GAF98719.1"/>
    </source>
</evidence>